<dbReference type="AlphaFoldDB" id="A0A1D3L393"/>
<name>A0A1D3L393_9EURY</name>
<dbReference type="PATRIC" id="fig|129848.4.peg.1511"/>
<keyword evidence="2" id="KW-1185">Reference proteome</keyword>
<dbReference type="RefSeq" id="WP_071907141.1">
    <property type="nucleotide sequence ID" value="NZ_LT607756.1"/>
</dbReference>
<reference evidence="1 2" key="1">
    <citation type="submission" date="2016-08" db="EMBL/GenBank/DDBJ databases">
        <authorList>
            <person name="Seilhamer J.J."/>
        </authorList>
    </citation>
    <scope>NUCLEOTIDE SEQUENCE [LARGE SCALE GENOMIC DNA]</scope>
    <source>
        <strain evidence="1">Buetzberg</strain>
    </source>
</reference>
<organism evidence="1 2">
    <name type="scientific">Methanobacterium congolense</name>
    <dbReference type="NCBI Taxonomy" id="118062"/>
    <lineage>
        <taxon>Archaea</taxon>
        <taxon>Methanobacteriati</taxon>
        <taxon>Methanobacteriota</taxon>
        <taxon>Methanomada group</taxon>
        <taxon>Methanobacteria</taxon>
        <taxon>Methanobacteriales</taxon>
        <taxon>Methanobacteriaceae</taxon>
        <taxon>Methanobacterium</taxon>
    </lineage>
</organism>
<dbReference type="GeneID" id="30412325"/>
<dbReference type="OrthoDB" id="81109at2157"/>
<gene>
    <name evidence="1" type="ORF">MCBB_1483</name>
</gene>
<sequence>MKTLEFESQLDPHKKLMTVLFWINRKSARTEGCAPFLIKKITTEENVYTPEGRKLLKLSDDIMEDLVRSVDDGRTIELEISMGKEFIKAKLEGNSFSVSTEESKEIEDEIIEKLEMELGKKYPSVCQSFIPRVTPRNPQ</sequence>
<proteinExistence type="predicted"/>
<dbReference type="Proteomes" id="UP000094707">
    <property type="component" value="Chromosome I"/>
</dbReference>
<evidence type="ECO:0000313" key="2">
    <source>
        <dbReference type="Proteomes" id="UP000094707"/>
    </source>
</evidence>
<dbReference type="KEGG" id="mcub:MCBB_1483"/>
<protein>
    <submittedName>
        <fullName evidence="1">Uncharacterized protein</fullName>
    </submittedName>
</protein>
<dbReference type="EMBL" id="LT607756">
    <property type="protein sequence ID" value="SCG86038.1"/>
    <property type="molecule type" value="Genomic_DNA"/>
</dbReference>
<accession>A0A1D3L393</accession>
<evidence type="ECO:0000313" key="1">
    <source>
        <dbReference type="EMBL" id="SCG86038.1"/>
    </source>
</evidence>